<dbReference type="SMART" id="SM00220">
    <property type="entry name" value="S_TKc"/>
    <property type="match status" value="2"/>
</dbReference>
<dbReference type="FunFam" id="3.30.430.20:FF:000017">
    <property type="entry name" value="Cysteine-rich receptor-like protein kinase 2"/>
    <property type="match status" value="2"/>
</dbReference>
<organism evidence="16 17">
    <name type="scientific">Sphenostylis stenocarpa</name>
    <dbReference type="NCBI Taxonomy" id="92480"/>
    <lineage>
        <taxon>Eukaryota</taxon>
        <taxon>Viridiplantae</taxon>
        <taxon>Streptophyta</taxon>
        <taxon>Embryophyta</taxon>
        <taxon>Tracheophyta</taxon>
        <taxon>Spermatophyta</taxon>
        <taxon>Magnoliopsida</taxon>
        <taxon>eudicotyledons</taxon>
        <taxon>Gunneridae</taxon>
        <taxon>Pentapetalae</taxon>
        <taxon>rosids</taxon>
        <taxon>fabids</taxon>
        <taxon>Fabales</taxon>
        <taxon>Fabaceae</taxon>
        <taxon>Papilionoideae</taxon>
        <taxon>50 kb inversion clade</taxon>
        <taxon>NPAAA clade</taxon>
        <taxon>indigoferoid/millettioid clade</taxon>
        <taxon>Phaseoleae</taxon>
        <taxon>Sphenostylis</taxon>
    </lineage>
</organism>
<evidence type="ECO:0000256" key="13">
    <source>
        <dbReference type="SAM" id="SignalP"/>
    </source>
</evidence>
<feature type="region of interest" description="Disordered" evidence="11">
    <location>
        <begin position="1600"/>
        <end position="1620"/>
    </location>
</feature>
<dbReference type="PROSITE" id="PS51473">
    <property type="entry name" value="GNK2"/>
    <property type="match status" value="5"/>
</dbReference>
<dbReference type="CDD" id="cd23509">
    <property type="entry name" value="Gnk2-like"/>
    <property type="match status" value="5"/>
</dbReference>
<feature type="domain" description="Protein kinase" evidence="14">
    <location>
        <begin position="1298"/>
        <end position="1578"/>
    </location>
</feature>
<feature type="transmembrane region" description="Helical" evidence="12">
    <location>
        <begin position="1237"/>
        <end position="1259"/>
    </location>
</feature>
<evidence type="ECO:0000313" key="16">
    <source>
        <dbReference type="EMBL" id="CAJ1960709.1"/>
    </source>
</evidence>
<dbReference type="Gene3D" id="3.30.200.20">
    <property type="entry name" value="Phosphorylase Kinase, domain 1"/>
    <property type="match status" value="2"/>
</dbReference>
<gene>
    <name evidence="16" type="ORF">AYBTSS11_LOCUS18340</name>
</gene>
<protein>
    <recommendedName>
        <fullName evidence="18">Cysteine-rich receptor-like protein kinase 2</fullName>
    </recommendedName>
</protein>
<keyword evidence="6" id="KW-0418">Kinase</keyword>
<evidence type="ECO:0000256" key="6">
    <source>
        <dbReference type="ARBA" id="ARBA00022777"/>
    </source>
</evidence>
<dbReference type="Pfam" id="PF01657">
    <property type="entry name" value="Stress-antifung"/>
    <property type="match status" value="5"/>
</dbReference>
<evidence type="ECO:0000256" key="10">
    <source>
        <dbReference type="PROSITE-ProRule" id="PRU10141"/>
    </source>
</evidence>
<dbReference type="SUPFAM" id="SSF56112">
    <property type="entry name" value="Protein kinase-like (PK-like)"/>
    <property type="match status" value="2"/>
</dbReference>
<feature type="binding site" evidence="10">
    <location>
        <position position="1326"/>
    </location>
    <ligand>
        <name>ATP</name>
        <dbReference type="ChEBI" id="CHEBI:30616"/>
    </ligand>
</feature>
<dbReference type="Proteomes" id="UP001189624">
    <property type="component" value="Chromosome 6"/>
</dbReference>
<dbReference type="PROSITE" id="PS00107">
    <property type="entry name" value="PROTEIN_KINASE_ATP"/>
    <property type="match status" value="2"/>
</dbReference>
<keyword evidence="1" id="KW-0723">Serine/threonine-protein kinase</keyword>
<feature type="domain" description="Gnk2-homologous" evidence="15">
    <location>
        <begin position="660"/>
        <end position="764"/>
    </location>
</feature>
<feature type="chain" id="PRO_5041686039" description="Cysteine-rich receptor-like protein kinase 2" evidence="13">
    <location>
        <begin position="27"/>
        <end position="1620"/>
    </location>
</feature>
<feature type="domain" description="Gnk2-homologous" evidence="15">
    <location>
        <begin position="887"/>
        <end position="992"/>
    </location>
</feature>
<dbReference type="InterPro" id="IPR017441">
    <property type="entry name" value="Protein_kinase_ATP_BS"/>
</dbReference>
<dbReference type="FunFam" id="1.10.510.10:FF:000336">
    <property type="entry name" value="Cysteine-rich receptor-like protein kinase 2"/>
    <property type="match status" value="2"/>
</dbReference>
<dbReference type="InterPro" id="IPR002902">
    <property type="entry name" value="GNK2"/>
</dbReference>
<dbReference type="Gramene" id="rna-AYBTSS11_LOCUS18340">
    <property type="protein sequence ID" value="CAJ1960709.1"/>
    <property type="gene ID" value="gene-AYBTSS11_LOCUS18340"/>
</dbReference>
<dbReference type="InterPro" id="IPR011009">
    <property type="entry name" value="Kinase-like_dom_sf"/>
</dbReference>
<sequence>MMLQQHLKLVPLTLFILWSLEGGALGDPQTRLLNKGCSQYNASDLTNFNQNLNATLDDLRVQVSNQSKHFATAQAARGQNPVYGMFQCRNYLSTSDCAACFSVAAFQIRNCSAGANGARVIYDGCFLRYESSGFFDQTTLPGNSMTCGNQTAVGATDFNTTALQVLMDLQIATPKIAGFFAATKTQLAGGAIYAIAQCAETVSESGCLDCLTVGYNNLRICLPNTEGRAFDAGCFMRYSDTAFFADNQTIDITPFLQQGGSSKKGAIIGGVVGGVGLVVILLALYVLFKRYKKPKEVRRGNILGATELKGPVSYRYKDLKTATENFSDENKLGEGGFGNVYKGTLKNGKIVAVKKLFLGQSGKMDEQFESEVKLISNVHHKNLVRLLGCCSKGQERILVYEYMANKSLDRFLFGEQKGSLNWNQRYVIILGTAKGLAYLHEDFHVCIIHRDIKTSNILLDDEMQPRIADFGLARLLPEDQSHLSTRFAGTLGYTAPEYAIHGQLSEKADAYSFGVVVLEIISGQKNSELREDANGEFLLRRAWRLYEEDLHLELLDKTLNPEEYEVEEVKKIIEIALLCTQASAGARPTMSEIVALLKSKNSIGQIRPSMPVFVESNLRTRATETSTSTGSSTSKATFRAKEGNNVEKGGDFSSTILKETNLLNKGCSAYNASNLPSFFANINETFASLRAQISSDQTKHFAIEDKARGEVLTYAMFRCRNYLSNSECLTCFNTATSQIRNCSAANGARIIYDSCFLRFYDETNEPGGGVSCGNTSSIVTGFRVGVQQVLMELQKATPKIGRFYAATKTPVVGGSAIYAVSQCVETTTKATCLKCMQEVQEQEVGTASNKRIFPTLIKNMVQLKLLDLTLLVLWSWWSLESTIGDPQLFFLKSDCSGFIAPNLANFNQNLNASLDDLTAQVSNQSKHFATAKSTTGADPVYAMFQCRNYLSITDCATCLATATAKIRNCSAGVNGARVIYDGCFLRYTSIHLLFDQPSISYHSELNFLHSWWRAKVLEFRVEREHWNFGSVSGGANGATSFLNSASRSPSCPVRSGSTSPIEPFGPIQLNNPVWFAIGLIEPLCKISLVELWSCLIESTRYESNDFFDQIMPRSSILCGNQTANESTAFSAAGQQVLMDLQTATPKITGFYAATKTQVVGGAIYAFAQCAETISQSNCLDCLSVERSSIQGCLPYTNARAFDAGCFMRYSESPFFADNQTIDISPFLKQGGSSSKKWVIIGVVVGGAALVVILLLLFSWCRRPQSPKRVARGNILEATELKGPKKYKYSDLKAATRNFSEKNKVGEGGFGAVYKGTMKNGKVIAVKILISGKSSKINDDFETEVTLISNVHHRNLVRLLGCCSKDQDRILVYEFMANSSLDNFLFGKRKGFLNWKQRYDIILGTARGLTYLHEEFHVTIIHRDIKSGNILLDEELQPKISDFGLVKLLPGDQSHLSTRFAGTMGYTAPEYALNGQLSEKADIYSYGIVVLEIISGQKSTDVKCVDDDAEDEYLLRRAWKLYERGMQLELVDKSLNPNDYDAEEVKKVIDIALLCTQPSSATRPAMSEVVALLSSNDLLEHMRPTMPIFIESKIRPHRDIFASTGSSTSNGTASNSIVPAQ</sequence>
<feature type="compositionally biased region" description="Low complexity" evidence="11">
    <location>
        <begin position="1601"/>
        <end position="1620"/>
    </location>
</feature>
<reference evidence="16" key="1">
    <citation type="submission" date="2023-10" db="EMBL/GenBank/DDBJ databases">
        <authorList>
            <person name="Domelevo Entfellner J.-B."/>
        </authorList>
    </citation>
    <scope>NUCLEOTIDE SEQUENCE</scope>
</reference>
<evidence type="ECO:0000256" key="11">
    <source>
        <dbReference type="SAM" id="MobiDB-lite"/>
    </source>
</evidence>
<proteinExistence type="predicted"/>
<evidence type="ECO:0000256" key="12">
    <source>
        <dbReference type="SAM" id="Phobius"/>
    </source>
</evidence>
<keyword evidence="3 13" id="KW-0732">Signal</keyword>
<dbReference type="InterPro" id="IPR038408">
    <property type="entry name" value="GNK2_sf"/>
</dbReference>
<evidence type="ECO:0000256" key="3">
    <source>
        <dbReference type="ARBA" id="ARBA00022729"/>
    </source>
</evidence>
<keyword evidence="2" id="KW-0808">Transferase</keyword>
<feature type="binding site" evidence="10">
    <location>
        <position position="355"/>
    </location>
    <ligand>
        <name>ATP</name>
        <dbReference type="ChEBI" id="CHEBI:30616"/>
    </ligand>
</feature>
<dbReference type="Gene3D" id="3.30.430.20">
    <property type="entry name" value="Gnk2 domain, C-X8-C-X2-C motif"/>
    <property type="match status" value="5"/>
</dbReference>
<dbReference type="InterPro" id="IPR000719">
    <property type="entry name" value="Prot_kinase_dom"/>
</dbReference>
<dbReference type="InterPro" id="IPR052059">
    <property type="entry name" value="CR_Ser/Thr_kinase"/>
</dbReference>
<dbReference type="CDD" id="cd14066">
    <property type="entry name" value="STKc_IRAK"/>
    <property type="match status" value="2"/>
</dbReference>
<keyword evidence="4" id="KW-0677">Repeat</keyword>
<feature type="domain" description="Gnk2-homologous" evidence="15">
    <location>
        <begin position="1111"/>
        <end position="1214"/>
    </location>
</feature>
<dbReference type="FunFam" id="3.30.200.20:FF:000177">
    <property type="entry name" value="Cysteine-rich receptor-like protein kinase 2"/>
    <property type="match status" value="2"/>
</dbReference>
<dbReference type="GO" id="GO:0004674">
    <property type="term" value="F:protein serine/threonine kinase activity"/>
    <property type="evidence" value="ECO:0007669"/>
    <property type="project" value="UniProtKB-KW"/>
</dbReference>
<keyword evidence="9" id="KW-0325">Glycoprotein</keyword>
<keyword evidence="12" id="KW-0812">Transmembrane</keyword>
<evidence type="ECO:0008006" key="18">
    <source>
        <dbReference type="Google" id="ProtNLM"/>
    </source>
</evidence>
<feature type="signal peptide" evidence="13">
    <location>
        <begin position="1"/>
        <end position="26"/>
    </location>
</feature>
<keyword evidence="5 10" id="KW-0547">Nucleotide-binding</keyword>
<keyword evidence="17" id="KW-1185">Reference proteome</keyword>
<evidence type="ECO:0000256" key="2">
    <source>
        <dbReference type="ARBA" id="ARBA00022679"/>
    </source>
</evidence>
<evidence type="ECO:0000259" key="14">
    <source>
        <dbReference type="PROSITE" id="PS50011"/>
    </source>
</evidence>
<dbReference type="InterPro" id="IPR008271">
    <property type="entry name" value="Ser/Thr_kinase_AS"/>
</dbReference>
<feature type="transmembrane region" description="Helical" evidence="12">
    <location>
        <begin position="266"/>
        <end position="288"/>
    </location>
</feature>
<accession>A0AA86SZ49</accession>
<dbReference type="GO" id="GO:0005524">
    <property type="term" value="F:ATP binding"/>
    <property type="evidence" value="ECO:0007669"/>
    <property type="project" value="UniProtKB-UniRule"/>
</dbReference>
<keyword evidence="7 10" id="KW-0067">ATP-binding</keyword>
<evidence type="ECO:0000256" key="9">
    <source>
        <dbReference type="ARBA" id="ARBA00023180"/>
    </source>
</evidence>
<feature type="domain" description="Protein kinase" evidence="14">
    <location>
        <begin position="326"/>
        <end position="613"/>
    </location>
</feature>
<dbReference type="EMBL" id="OY731403">
    <property type="protein sequence ID" value="CAJ1960709.1"/>
    <property type="molecule type" value="Genomic_DNA"/>
</dbReference>
<feature type="domain" description="Gnk2-homologous" evidence="15">
    <location>
        <begin position="30"/>
        <end position="134"/>
    </location>
</feature>
<evidence type="ECO:0000256" key="1">
    <source>
        <dbReference type="ARBA" id="ARBA00022527"/>
    </source>
</evidence>
<dbReference type="Pfam" id="PF00069">
    <property type="entry name" value="Pkinase"/>
    <property type="match status" value="2"/>
</dbReference>
<evidence type="ECO:0000313" key="17">
    <source>
        <dbReference type="Proteomes" id="UP001189624"/>
    </source>
</evidence>
<feature type="domain" description="Gnk2-homologous" evidence="15">
    <location>
        <begin position="140"/>
        <end position="243"/>
    </location>
</feature>
<evidence type="ECO:0000256" key="5">
    <source>
        <dbReference type="ARBA" id="ARBA00022741"/>
    </source>
</evidence>
<evidence type="ECO:0000256" key="7">
    <source>
        <dbReference type="ARBA" id="ARBA00022840"/>
    </source>
</evidence>
<dbReference type="Gene3D" id="1.10.510.10">
    <property type="entry name" value="Transferase(Phosphotransferase) domain 1"/>
    <property type="match status" value="2"/>
</dbReference>
<evidence type="ECO:0000256" key="8">
    <source>
        <dbReference type="ARBA" id="ARBA00023170"/>
    </source>
</evidence>
<keyword evidence="8" id="KW-0675">Receptor</keyword>
<dbReference type="PROSITE" id="PS00108">
    <property type="entry name" value="PROTEIN_KINASE_ST"/>
    <property type="match status" value="2"/>
</dbReference>
<dbReference type="PANTHER" id="PTHR47973">
    <property type="entry name" value="CYSTEINE-RICH RECEPTOR-LIKE PROTEIN KINASE 3"/>
    <property type="match status" value="1"/>
</dbReference>
<dbReference type="PROSITE" id="PS50011">
    <property type="entry name" value="PROTEIN_KINASE_DOM"/>
    <property type="match status" value="2"/>
</dbReference>
<dbReference type="FunFam" id="3.30.430.20:FF:000014">
    <property type="entry name" value="Cysteine-rich receptor-like protein kinase 2"/>
    <property type="match status" value="2"/>
</dbReference>
<keyword evidence="12" id="KW-0472">Membrane</keyword>
<keyword evidence="12" id="KW-1133">Transmembrane helix</keyword>
<evidence type="ECO:0000256" key="4">
    <source>
        <dbReference type="ARBA" id="ARBA00022737"/>
    </source>
</evidence>
<name>A0AA86SZ49_9FABA</name>
<evidence type="ECO:0000259" key="15">
    <source>
        <dbReference type="PROSITE" id="PS51473"/>
    </source>
</evidence>